<reference evidence="2" key="2">
    <citation type="submission" date="2023-06" db="EMBL/GenBank/DDBJ databases">
        <authorList>
            <person name="Ma L."/>
            <person name="Liu K.-W."/>
            <person name="Li Z."/>
            <person name="Hsiao Y.-Y."/>
            <person name="Qi Y."/>
            <person name="Fu T."/>
            <person name="Tang G."/>
            <person name="Zhang D."/>
            <person name="Sun W.-H."/>
            <person name="Liu D.-K."/>
            <person name="Li Y."/>
            <person name="Chen G.-Z."/>
            <person name="Liu X.-D."/>
            <person name="Liao X.-Y."/>
            <person name="Jiang Y.-T."/>
            <person name="Yu X."/>
            <person name="Hao Y."/>
            <person name="Huang J."/>
            <person name="Zhao X.-W."/>
            <person name="Ke S."/>
            <person name="Chen Y.-Y."/>
            <person name="Wu W.-L."/>
            <person name="Hsu J.-L."/>
            <person name="Lin Y.-F."/>
            <person name="Huang M.-D."/>
            <person name="Li C.-Y."/>
            <person name="Huang L."/>
            <person name="Wang Z.-W."/>
            <person name="Zhao X."/>
            <person name="Zhong W.-Y."/>
            <person name="Peng D.-H."/>
            <person name="Ahmad S."/>
            <person name="Lan S."/>
            <person name="Zhang J.-S."/>
            <person name="Tsai W.-C."/>
            <person name="Van De Peer Y."/>
            <person name="Liu Z.-J."/>
        </authorList>
    </citation>
    <scope>NUCLEOTIDE SEQUENCE</scope>
    <source>
        <strain evidence="2">SCP</strain>
        <tissue evidence="2">Leaves</tissue>
    </source>
</reference>
<gene>
    <name evidence="2" type="ORF">QJS04_geneDACA020431</name>
</gene>
<comment type="caution">
    <text evidence="2">The sequence shown here is derived from an EMBL/GenBank/DDBJ whole genome shotgun (WGS) entry which is preliminary data.</text>
</comment>
<dbReference type="EMBL" id="JAUJYN010000001">
    <property type="protein sequence ID" value="KAK1280702.1"/>
    <property type="molecule type" value="Genomic_DNA"/>
</dbReference>
<dbReference type="Proteomes" id="UP001179952">
    <property type="component" value="Unassembled WGS sequence"/>
</dbReference>
<keyword evidence="3" id="KW-1185">Reference proteome</keyword>
<evidence type="ECO:0000313" key="2">
    <source>
        <dbReference type="EMBL" id="KAK1280702.1"/>
    </source>
</evidence>
<feature type="compositionally biased region" description="Polar residues" evidence="1">
    <location>
        <begin position="149"/>
        <end position="158"/>
    </location>
</feature>
<proteinExistence type="predicted"/>
<evidence type="ECO:0000256" key="1">
    <source>
        <dbReference type="SAM" id="MobiDB-lite"/>
    </source>
</evidence>
<sequence length="188" mass="21467">MLEFYWALLAGVYKQLMAICSEADPGRGRGKCSFRFNALLSRKLLRIFDPKKQDKSRVQERILLYYTHIHIRNFYKTYDGPLFVLKDSILKCRLYVLDMDNSESHGVFSGSQHIHGGICFPICVTDQPVIQAAEDVKSFDKAPLRSPRDSTSSLQQTGNSGGISCELHLSEVELQTPEHSKPIFPRWK</sequence>
<evidence type="ECO:0000313" key="3">
    <source>
        <dbReference type="Proteomes" id="UP001179952"/>
    </source>
</evidence>
<reference evidence="2" key="1">
    <citation type="journal article" date="2023" name="Nat. Commun.">
        <title>Diploid and tetraploid genomes of Acorus and the evolution of monocots.</title>
        <authorList>
            <person name="Ma L."/>
            <person name="Liu K.W."/>
            <person name="Li Z."/>
            <person name="Hsiao Y.Y."/>
            <person name="Qi Y."/>
            <person name="Fu T."/>
            <person name="Tang G.D."/>
            <person name="Zhang D."/>
            <person name="Sun W.H."/>
            <person name="Liu D.K."/>
            <person name="Li Y."/>
            <person name="Chen G.Z."/>
            <person name="Liu X.D."/>
            <person name="Liao X.Y."/>
            <person name="Jiang Y.T."/>
            <person name="Yu X."/>
            <person name="Hao Y."/>
            <person name="Huang J."/>
            <person name="Zhao X.W."/>
            <person name="Ke S."/>
            <person name="Chen Y.Y."/>
            <person name="Wu W.L."/>
            <person name="Hsu J.L."/>
            <person name="Lin Y.F."/>
            <person name="Huang M.D."/>
            <person name="Li C.Y."/>
            <person name="Huang L."/>
            <person name="Wang Z.W."/>
            <person name="Zhao X."/>
            <person name="Zhong W.Y."/>
            <person name="Peng D.H."/>
            <person name="Ahmad S."/>
            <person name="Lan S."/>
            <person name="Zhang J.S."/>
            <person name="Tsai W.C."/>
            <person name="Van de Peer Y."/>
            <person name="Liu Z.J."/>
        </authorList>
    </citation>
    <scope>NUCLEOTIDE SEQUENCE</scope>
    <source>
        <strain evidence="2">SCP</strain>
    </source>
</reference>
<accession>A0AAV9BX52</accession>
<protein>
    <submittedName>
        <fullName evidence="2">Uncharacterized protein</fullName>
    </submittedName>
</protein>
<dbReference type="AlphaFoldDB" id="A0AAV9BX52"/>
<name>A0AAV9BX52_ACOGR</name>
<organism evidence="2 3">
    <name type="scientific">Acorus gramineus</name>
    <name type="common">Dwarf sweet flag</name>
    <dbReference type="NCBI Taxonomy" id="55184"/>
    <lineage>
        <taxon>Eukaryota</taxon>
        <taxon>Viridiplantae</taxon>
        <taxon>Streptophyta</taxon>
        <taxon>Embryophyta</taxon>
        <taxon>Tracheophyta</taxon>
        <taxon>Spermatophyta</taxon>
        <taxon>Magnoliopsida</taxon>
        <taxon>Liliopsida</taxon>
        <taxon>Acoraceae</taxon>
        <taxon>Acorus</taxon>
    </lineage>
</organism>
<feature type="region of interest" description="Disordered" evidence="1">
    <location>
        <begin position="141"/>
        <end position="162"/>
    </location>
</feature>